<dbReference type="SUPFAM" id="SSF56047">
    <property type="entry name" value="Ribosomal protein S8"/>
    <property type="match status" value="1"/>
</dbReference>
<protein>
    <recommendedName>
        <fullName evidence="4">Small ribosomal subunit protein uS8</fullName>
    </recommendedName>
    <alternativeName>
        <fullName evidence="5">30S ribosomal protein S8</fullName>
    </alternativeName>
</protein>
<dbReference type="InterPro" id="IPR000630">
    <property type="entry name" value="Ribosomal_uS8"/>
</dbReference>
<evidence type="ECO:0000256" key="5">
    <source>
        <dbReference type="ARBA" id="ARBA00035525"/>
    </source>
</evidence>
<dbReference type="InterPro" id="IPR035987">
    <property type="entry name" value="Ribosomal_uS8_sf"/>
</dbReference>
<dbReference type="Gene3D" id="3.30.1490.10">
    <property type="match status" value="1"/>
</dbReference>
<dbReference type="GO" id="GO:1990904">
    <property type="term" value="C:ribonucleoprotein complex"/>
    <property type="evidence" value="ECO:0007669"/>
    <property type="project" value="UniProtKB-KW"/>
</dbReference>
<comment type="similarity">
    <text evidence="1">Belongs to the universal ribosomal protein uS8 family.</text>
</comment>
<evidence type="ECO:0000256" key="1">
    <source>
        <dbReference type="ARBA" id="ARBA00006471"/>
    </source>
</evidence>
<sequence>MTNYPVGDFLIRFKNISHTGKKEFVVGRTNLVEAVAKSLQHLGYIKEVSKEDNILRVRIAYVKKEPVLSNIKIISKPGLRIYMGKEELESYRSPSFLLLSTSKGILSSREAIKKGVGGEVLAEIL</sequence>
<dbReference type="Gene3D" id="3.30.1370.30">
    <property type="match status" value="1"/>
</dbReference>
<evidence type="ECO:0000256" key="4">
    <source>
        <dbReference type="ARBA" id="ARBA00035258"/>
    </source>
</evidence>
<evidence type="ECO:0000313" key="7">
    <source>
        <dbReference type="Proteomes" id="UP000176939"/>
    </source>
</evidence>
<keyword evidence="3" id="KW-0687">Ribonucleoprotein</keyword>
<organism evidence="6 7">
    <name type="scientific">Candidatus Woesebacteria bacterium RBG_13_36_22</name>
    <dbReference type="NCBI Taxonomy" id="1802478"/>
    <lineage>
        <taxon>Bacteria</taxon>
        <taxon>Candidatus Woeseibacteriota</taxon>
    </lineage>
</organism>
<evidence type="ECO:0000256" key="2">
    <source>
        <dbReference type="ARBA" id="ARBA00022980"/>
    </source>
</evidence>
<name>A0A1F7X8E4_9BACT</name>
<reference evidence="6 7" key="1">
    <citation type="journal article" date="2016" name="Nat. Commun.">
        <title>Thousands of microbial genomes shed light on interconnected biogeochemical processes in an aquifer system.</title>
        <authorList>
            <person name="Anantharaman K."/>
            <person name="Brown C.T."/>
            <person name="Hug L.A."/>
            <person name="Sharon I."/>
            <person name="Castelle C.J."/>
            <person name="Probst A.J."/>
            <person name="Thomas B.C."/>
            <person name="Singh A."/>
            <person name="Wilkins M.J."/>
            <person name="Karaoz U."/>
            <person name="Brodie E.L."/>
            <person name="Williams K.H."/>
            <person name="Hubbard S.S."/>
            <person name="Banfield J.F."/>
        </authorList>
    </citation>
    <scope>NUCLEOTIDE SEQUENCE [LARGE SCALE GENOMIC DNA]</scope>
</reference>
<evidence type="ECO:0000313" key="6">
    <source>
        <dbReference type="EMBL" id="OGM10605.1"/>
    </source>
</evidence>
<dbReference type="Pfam" id="PF00410">
    <property type="entry name" value="Ribosomal_S8"/>
    <property type="match status" value="1"/>
</dbReference>
<comment type="caution">
    <text evidence="6">The sequence shown here is derived from an EMBL/GenBank/DDBJ whole genome shotgun (WGS) entry which is preliminary data.</text>
</comment>
<dbReference type="GO" id="GO:0005737">
    <property type="term" value="C:cytoplasm"/>
    <property type="evidence" value="ECO:0007669"/>
    <property type="project" value="UniProtKB-ARBA"/>
</dbReference>
<dbReference type="GO" id="GO:0006412">
    <property type="term" value="P:translation"/>
    <property type="evidence" value="ECO:0007669"/>
    <property type="project" value="InterPro"/>
</dbReference>
<dbReference type="GO" id="GO:0005840">
    <property type="term" value="C:ribosome"/>
    <property type="evidence" value="ECO:0007669"/>
    <property type="project" value="UniProtKB-KW"/>
</dbReference>
<evidence type="ECO:0000256" key="3">
    <source>
        <dbReference type="ARBA" id="ARBA00023274"/>
    </source>
</evidence>
<dbReference type="AlphaFoldDB" id="A0A1F7X8E4"/>
<keyword evidence="2 6" id="KW-0689">Ribosomal protein</keyword>
<proteinExistence type="inferred from homology"/>
<dbReference type="EMBL" id="MGFQ01000005">
    <property type="protein sequence ID" value="OGM10605.1"/>
    <property type="molecule type" value="Genomic_DNA"/>
</dbReference>
<dbReference type="FunFam" id="3.30.1490.10:FF:000001">
    <property type="entry name" value="30S ribosomal protein S8"/>
    <property type="match status" value="1"/>
</dbReference>
<gene>
    <name evidence="6" type="ORF">A2Z67_04320</name>
</gene>
<dbReference type="Proteomes" id="UP000176939">
    <property type="component" value="Unassembled WGS sequence"/>
</dbReference>
<dbReference type="PANTHER" id="PTHR11758">
    <property type="entry name" value="40S RIBOSOMAL PROTEIN S15A"/>
    <property type="match status" value="1"/>
</dbReference>
<accession>A0A1F7X8E4</accession>
<dbReference type="GO" id="GO:0003735">
    <property type="term" value="F:structural constituent of ribosome"/>
    <property type="evidence" value="ECO:0007669"/>
    <property type="project" value="InterPro"/>
</dbReference>